<evidence type="ECO:0000256" key="1">
    <source>
        <dbReference type="SAM" id="MobiDB-lite"/>
    </source>
</evidence>
<protein>
    <submittedName>
        <fullName evidence="2">Uncharacterized protein</fullName>
    </submittedName>
</protein>
<reference evidence="2" key="1">
    <citation type="submission" date="2020-01" db="EMBL/GenBank/DDBJ databases">
        <authorList>
            <person name="Mishra B."/>
        </authorList>
    </citation>
    <scope>NUCLEOTIDE SEQUENCE [LARGE SCALE GENOMIC DNA]</scope>
</reference>
<feature type="compositionally biased region" description="Basic and acidic residues" evidence="1">
    <location>
        <begin position="76"/>
        <end position="101"/>
    </location>
</feature>
<keyword evidence="3" id="KW-1185">Reference proteome</keyword>
<name>A0A6D2HY25_9BRAS</name>
<dbReference type="OrthoDB" id="955245at2759"/>
<gene>
    <name evidence="2" type="ORF">MERR_LOCUS8378</name>
</gene>
<dbReference type="EMBL" id="CACVBM020000588">
    <property type="protein sequence ID" value="CAA7021143.1"/>
    <property type="molecule type" value="Genomic_DNA"/>
</dbReference>
<dbReference type="Proteomes" id="UP000467841">
    <property type="component" value="Unassembled WGS sequence"/>
</dbReference>
<sequence>MLRNYVHPKSISKPNIRSCIYSLYLTRGSASGGREEGRAPSTAEEFTRQGVASQTVEKAYDGATAATNVSGDSEAEIEKVKEEFEEKDQETSRDYHKKENDDGGLPINTVKGT</sequence>
<evidence type="ECO:0000313" key="3">
    <source>
        <dbReference type="Proteomes" id="UP000467841"/>
    </source>
</evidence>
<proteinExistence type="predicted"/>
<accession>A0A6D2HY25</accession>
<organism evidence="2 3">
    <name type="scientific">Microthlaspi erraticum</name>
    <dbReference type="NCBI Taxonomy" id="1685480"/>
    <lineage>
        <taxon>Eukaryota</taxon>
        <taxon>Viridiplantae</taxon>
        <taxon>Streptophyta</taxon>
        <taxon>Embryophyta</taxon>
        <taxon>Tracheophyta</taxon>
        <taxon>Spermatophyta</taxon>
        <taxon>Magnoliopsida</taxon>
        <taxon>eudicotyledons</taxon>
        <taxon>Gunneridae</taxon>
        <taxon>Pentapetalae</taxon>
        <taxon>rosids</taxon>
        <taxon>malvids</taxon>
        <taxon>Brassicales</taxon>
        <taxon>Brassicaceae</taxon>
        <taxon>Coluteocarpeae</taxon>
        <taxon>Microthlaspi</taxon>
    </lineage>
</organism>
<feature type="region of interest" description="Disordered" evidence="1">
    <location>
        <begin position="29"/>
        <end position="52"/>
    </location>
</feature>
<comment type="caution">
    <text evidence="2">The sequence shown here is derived from an EMBL/GenBank/DDBJ whole genome shotgun (WGS) entry which is preliminary data.</text>
</comment>
<feature type="region of interest" description="Disordered" evidence="1">
    <location>
        <begin position="65"/>
        <end position="113"/>
    </location>
</feature>
<dbReference type="AlphaFoldDB" id="A0A6D2HY25"/>
<evidence type="ECO:0000313" key="2">
    <source>
        <dbReference type="EMBL" id="CAA7021143.1"/>
    </source>
</evidence>